<feature type="non-terminal residue" evidence="1">
    <location>
        <position position="76"/>
    </location>
</feature>
<proteinExistence type="predicted"/>
<reference evidence="1" key="2">
    <citation type="submission" date="2023-05" db="EMBL/GenBank/DDBJ databases">
        <authorList>
            <person name="Fouks B."/>
        </authorList>
    </citation>
    <scope>NUCLEOTIDE SEQUENCE</scope>
    <source>
        <strain evidence="1">Stay&amp;Tobe</strain>
        <tissue evidence="1">Testes</tissue>
    </source>
</reference>
<dbReference type="AlphaFoldDB" id="A0AAD8ED07"/>
<evidence type="ECO:0000313" key="2">
    <source>
        <dbReference type="Proteomes" id="UP001233999"/>
    </source>
</evidence>
<organism evidence="1 2">
    <name type="scientific">Diploptera punctata</name>
    <name type="common">Pacific beetle cockroach</name>
    <dbReference type="NCBI Taxonomy" id="6984"/>
    <lineage>
        <taxon>Eukaryota</taxon>
        <taxon>Metazoa</taxon>
        <taxon>Ecdysozoa</taxon>
        <taxon>Arthropoda</taxon>
        <taxon>Hexapoda</taxon>
        <taxon>Insecta</taxon>
        <taxon>Pterygota</taxon>
        <taxon>Neoptera</taxon>
        <taxon>Polyneoptera</taxon>
        <taxon>Dictyoptera</taxon>
        <taxon>Blattodea</taxon>
        <taxon>Blaberoidea</taxon>
        <taxon>Blaberidae</taxon>
        <taxon>Diplopterinae</taxon>
        <taxon>Diploptera</taxon>
    </lineage>
</organism>
<accession>A0AAD8ED07</accession>
<feature type="non-terminal residue" evidence="1">
    <location>
        <position position="1"/>
    </location>
</feature>
<name>A0AAD8ED07_DIPPU</name>
<protein>
    <submittedName>
        <fullName evidence="1">Uncharacterized protein</fullName>
    </submittedName>
</protein>
<dbReference type="EMBL" id="JASPKZ010007262">
    <property type="protein sequence ID" value="KAJ9585551.1"/>
    <property type="molecule type" value="Genomic_DNA"/>
</dbReference>
<dbReference type="Proteomes" id="UP001233999">
    <property type="component" value="Unassembled WGS sequence"/>
</dbReference>
<sequence length="76" mass="9070">FIFENLILMTTWKISLFKPATHVTSALTSWMSFVFIVNKKHNTFVIPLTIILYKLRMFLKREIRLSRLDMVSHLID</sequence>
<gene>
    <name evidence="1" type="ORF">L9F63_002668</name>
</gene>
<evidence type="ECO:0000313" key="1">
    <source>
        <dbReference type="EMBL" id="KAJ9585551.1"/>
    </source>
</evidence>
<keyword evidence="2" id="KW-1185">Reference proteome</keyword>
<reference evidence="1" key="1">
    <citation type="journal article" date="2023" name="IScience">
        <title>Live-bearing cockroach genome reveals convergent evolutionary mechanisms linked to viviparity in insects and beyond.</title>
        <authorList>
            <person name="Fouks B."/>
            <person name="Harrison M.C."/>
            <person name="Mikhailova A.A."/>
            <person name="Marchal E."/>
            <person name="English S."/>
            <person name="Carruthers M."/>
            <person name="Jennings E.C."/>
            <person name="Chiamaka E.L."/>
            <person name="Frigard R.A."/>
            <person name="Pippel M."/>
            <person name="Attardo G.M."/>
            <person name="Benoit J.B."/>
            <person name="Bornberg-Bauer E."/>
            <person name="Tobe S.S."/>
        </authorList>
    </citation>
    <scope>NUCLEOTIDE SEQUENCE</scope>
    <source>
        <strain evidence="1">Stay&amp;Tobe</strain>
    </source>
</reference>
<comment type="caution">
    <text evidence="1">The sequence shown here is derived from an EMBL/GenBank/DDBJ whole genome shotgun (WGS) entry which is preliminary data.</text>
</comment>